<dbReference type="KEGG" id="psoj:PHYSODRAFT_255883"/>
<name>G5A881_PHYSP</name>
<dbReference type="RefSeq" id="XP_009536279.1">
    <property type="nucleotide sequence ID" value="XM_009537984.1"/>
</dbReference>
<dbReference type="Proteomes" id="UP000002640">
    <property type="component" value="Unassembled WGS sequence"/>
</dbReference>
<dbReference type="AlphaFoldDB" id="G5A881"/>
<sequence>MEERWDFLVPWCDVLYGRIRYYLPNDEGILWDTQRRLLHVDLPTRGRDPEEDYHLAPEDEAKFQREFQREQEALALLSVVAHVDYNAWRYLLETHCGLYSRTKELNWFKLGQKWESSYGDEILPRFQLRMHVKATAGTDSGSFNSDLVQFCGPNFHDNPSEEYIEALAQIAAPDPRFTAESAGVDVKVPVRVSWSGPAHLLKDIWRAEQTIRDQWQEHGKIPPVPPGSLRCTFELEPMEANFGHITGTELAELLEAMITSNVRFSQFCLQEIMEHEREVDKAPEAKKFSALSISIAVVVRTQDDDQAIDQVEDEGEVWGSRSRDDVALVAFFSKRARACSSLKSLALMRIGSISIEDMEAFTAVMNSDHPEEELIDRPRGLLKPRDATLKSGAPILWRFDDQGEPNLDWDPITFDAAVQFVRTFSDDGTSTWVDAIIPGLGRCQVLRDDLEFQPATSDYNGDLDGGVTSLQIGFAENERDLWEELVIFLATVGSSLTFLGLDYHEDGLEDILRHCPKLQELTFCGGFAFFRFNFSDYEGEIDEFDYEWRDLEELAEALSDNTTPLARCLRRMRVRLDRIFDGRDKDGKPVYDVWIETILAAFYEMLQVNQRLEYLDVHLPPSYHDCIDEFRQYHLKPIGRPREPLSSECKLSLLSVISSSQKQLTPGTSDRVKWAGREFDQFSLSNIFEYAAPSALRQVFARKAFEGEFRNRYENGLI</sequence>
<dbReference type="InParanoid" id="G5A881"/>
<dbReference type="GeneID" id="20638663"/>
<proteinExistence type="predicted"/>
<protein>
    <submittedName>
        <fullName evidence="1">Uncharacterized protein</fullName>
    </submittedName>
</protein>
<dbReference type="EMBL" id="JH159161">
    <property type="protein sequence ID" value="EGZ08107.1"/>
    <property type="molecule type" value="Genomic_DNA"/>
</dbReference>
<keyword evidence="2" id="KW-1185">Reference proteome</keyword>
<organism evidence="1 2">
    <name type="scientific">Phytophthora sojae (strain P6497)</name>
    <name type="common">Soybean stem and root rot agent</name>
    <name type="synonym">Phytophthora megasperma f. sp. glycines</name>
    <dbReference type="NCBI Taxonomy" id="1094619"/>
    <lineage>
        <taxon>Eukaryota</taxon>
        <taxon>Sar</taxon>
        <taxon>Stramenopiles</taxon>
        <taxon>Oomycota</taxon>
        <taxon>Peronosporomycetes</taxon>
        <taxon>Peronosporales</taxon>
        <taxon>Peronosporaceae</taxon>
        <taxon>Phytophthora</taxon>
    </lineage>
</organism>
<evidence type="ECO:0000313" key="2">
    <source>
        <dbReference type="Proteomes" id="UP000002640"/>
    </source>
</evidence>
<gene>
    <name evidence="1" type="ORF">PHYSODRAFT_255883</name>
</gene>
<evidence type="ECO:0000313" key="1">
    <source>
        <dbReference type="EMBL" id="EGZ08107.1"/>
    </source>
</evidence>
<accession>G5A881</accession>
<reference evidence="1 2" key="1">
    <citation type="journal article" date="2006" name="Science">
        <title>Phytophthora genome sequences uncover evolutionary origins and mechanisms of pathogenesis.</title>
        <authorList>
            <person name="Tyler B.M."/>
            <person name="Tripathy S."/>
            <person name="Zhang X."/>
            <person name="Dehal P."/>
            <person name="Jiang R.H."/>
            <person name="Aerts A."/>
            <person name="Arredondo F.D."/>
            <person name="Baxter L."/>
            <person name="Bensasson D."/>
            <person name="Beynon J.L."/>
            <person name="Chapman J."/>
            <person name="Damasceno C.M."/>
            <person name="Dorrance A.E."/>
            <person name="Dou D."/>
            <person name="Dickerman A.W."/>
            <person name="Dubchak I.L."/>
            <person name="Garbelotto M."/>
            <person name="Gijzen M."/>
            <person name="Gordon S.G."/>
            <person name="Govers F."/>
            <person name="Grunwald N.J."/>
            <person name="Huang W."/>
            <person name="Ivors K.L."/>
            <person name="Jones R.W."/>
            <person name="Kamoun S."/>
            <person name="Krampis K."/>
            <person name="Lamour K.H."/>
            <person name="Lee M.K."/>
            <person name="McDonald W.H."/>
            <person name="Medina M."/>
            <person name="Meijer H.J."/>
            <person name="Nordberg E.K."/>
            <person name="Maclean D.J."/>
            <person name="Ospina-Giraldo M.D."/>
            <person name="Morris P.F."/>
            <person name="Phuntumart V."/>
            <person name="Putnam N.H."/>
            <person name="Rash S."/>
            <person name="Rose J.K."/>
            <person name="Sakihama Y."/>
            <person name="Salamov A.A."/>
            <person name="Savidor A."/>
            <person name="Scheuring C.F."/>
            <person name="Smith B.M."/>
            <person name="Sobral B.W."/>
            <person name="Terry A."/>
            <person name="Torto-Alalibo T.A."/>
            <person name="Win J."/>
            <person name="Xu Z."/>
            <person name="Zhang H."/>
            <person name="Grigoriev I.V."/>
            <person name="Rokhsar D.S."/>
            <person name="Boore J.L."/>
        </authorList>
    </citation>
    <scope>NUCLEOTIDE SEQUENCE [LARGE SCALE GENOMIC DNA]</scope>
    <source>
        <strain evidence="1 2">P6497</strain>
    </source>
</reference>